<dbReference type="EMBL" id="JAEUBD010000013">
    <property type="protein sequence ID" value="KAH3678799.1"/>
    <property type="molecule type" value="Genomic_DNA"/>
</dbReference>
<keyword evidence="1" id="KW-0472">Membrane</keyword>
<dbReference type="OrthoDB" id="3992884at2759"/>
<evidence type="ECO:0000313" key="3">
    <source>
        <dbReference type="Proteomes" id="UP000788993"/>
    </source>
</evidence>
<dbReference type="Proteomes" id="UP000788993">
    <property type="component" value="Unassembled WGS sequence"/>
</dbReference>
<reference evidence="2" key="2">
    <citation type="submission" date="2021-01" db="EMBL/GenBank/DDBJ databases">
        <authorList>
            <person name="Schikora-Tamarit M.A."/>
        </authorList>
    </citation>
    <scope>NUCLEOTIDE SEQUENCE</scope>
    <source>
        <strain evidence="2">NCAIM Y.01608</strain>
    </source>
</reference>
<gene>
    <name evidence="2" type="ORF">OGATHE_000068</name>
</gene>
<feature type="transmembrane region" description="Helical" evidence="1">
    <location>
        <begin position="241"/>
        <end position="266"/>
    </location>
</feature>
<reference evidence="2" key="1">
    <citation type="journal article" date="2021" name="Open Biol.">
        <title>Shared evolutionary footprints suggest mitochondrial oxidative damage underlies multiple complex I losses in fungi.</title>
        <authorList>
            <person name="Schikora-Tamarit M.A."/>
            <person name="Marcet-Houben M."/>
            <person name="Nosek J."/>
            <person name="Gabaldon T."/>
        </authorList>
    </citation>
    <scope>NUCLEOTIDE SEQUENCE</scope>
    <source>
        <strain evidence="2">NCAIM Y.01608</strain>
    </source>
</reference>
<dbReference type="AlphaFoldDB" id="A0A9P8THB2"/>
<name>A0A9P8THB2_9ASCO</name>
<sequence length="373" mass="42386">MENQSDSYNNLQTLEKLICTWREEQRQCKETRCELIIQELELERGKSTMFVVPGDVRLYINGTLVDESHIGDLIFDINTGMETIVKTILTFRLECVLPHGWQLKPNFNVRCFVVAAESDTSQIFVSMLASGLVDASGIEKAETEVTYHTDTTICESQVTANCLRLSISSTTTISLRDEPVHRLFNSQLFKLHVNIQNSIAVQKYHPGSILLRTALVSNLSSFLNFILGAITFGYFRRTTTLLSALSALSMFVSSLLLTTVIILLYVDAHSIFQQFAASFKYFFYWWIVVLVHCLLSMAICVYFNMANEKYIISRTVSGKHTFVNDRGTVEFVICFQTTSIVLVLALFSISLLRAKKRLNNFLNLTLKSRDIQL</sequence>
<keyword evidence="1" id="KW-1133">Transmembrane helix</keyword>
<organism evidence="2 3">
    <name type="scientific">Ogataea polymorpha</name>
    <dbReference type="NCBI Taxonomy" id="460523"/>
    <lineage>
        <taxon>Eukaryota</taxon>
        <taxon>Fungi</taxon>
        <taxon>Dikarya</taxon>
        <taxon>Ascomycota</taxon>
        <taxon>Saccharomycotina</taxon>
        <taxon>Pichiomycetes</taxon>
        <taxon>Pichiales</taxon>
        <taxon>Pichiaceae</taxon>
        <taxon>Ogataea</taxon>
    </lineage>
</organism>
<comment type="caution">
    <text evidence="2">The sequence shown here is derived from an EMBL/GenBank/DDBJ whole genome shotgun (WGS) entry which is preliminary data.</text>
</comment>
<evidence type="ECO:0000256" key="1">
    <source>
        <dbReference type="SAM" id="Phobius"/>
    </source>
</evidence>
<feature type="transmembrane region" description="Helical" evidence="1">
    <location>
        <begin position="282"/>
        <end position="305"/>
    </location>
</feature>
<keyword evidence="3" id="KW-1185">Reference proteome</keyword>
<keyword evidence="1" id="KW-0812">Transmembrane</keyword>
<feature type="transmembrane region" description="Helical" evidence="1">
    <location>
        <begin position="329"/>
        <end position="352"/>
    </location>
</feature>
<accession>A0A9P8THB2</accession>
<protein>
    <submittedName>
        <fullName evidence="2">Uncharacterized protein</fullName>
    </submittedName>
</protein>
<proteinExistence type="predicted"/>
<evidence type="ECO:0000313" key="2">
    <source>
        <dbReference type="EMBL" id="KAH3678799.1"/>
    </source>
</evidence>
<feature type="transmembrane region" description="Helical" evidence="1">
    <location>
        <begin position="209"/>
        <end position="235"/>
    </location>
</feature>